<dbReference type="HOGENOM" id="CLU_3395731_0_0_6"/>
<reference evidence="1 2" key="1">
    <citation type="journal article" date="2008" name="J. Bacteriol.">
        <title>Insights into plant cell wall degradation from the genome sequence of the soil bacterium Cellvibrio japonicus.</title>
        <authorList>
            <person name="Deboy R.T."/>
            <person name="Mongodin E.F."/>
            <person name="Fouts D.E."/>
            <person name="Tailford L.E."/>
            <person name="Khouri H."/>
            <person name="Emerson J.B."/>
            <person name="Mohamoud Y."/>
            <person name="Watkins K."/>
            <person name="Henrissat B."/>
            <person name="Gilbert H.J."/>
            <person name="Nelson K.E."/>
        </authorList>
    </citation>
    <scope>NUCLEOTIDE SEQUENCE [LARGE SCALE GENOMIC DNA]</scope>
    <source>
        <strain evidence="1 2">Ueda107</strain>
    </source>
</reference>
<dbReference type="STRING" id="498211.CJA_2051"/>
<sequence>MEELLLPIPVISMCEQKQLVARLVCAHYISD</sequence>
<dbReference type="EMBL" id="CP000934">
    <property type="protein sequence ID" value="ACE83316.1"/>
    <property type="molecule type" value="Genomic_DNA"/>
</dbReference>
<proteinExistence type="predicted"/>
<gene>
    <name evidence="1" type="ordered locus">CJA_2051</name>
</gene>
<keyword evidence="2" id="KW-1185">Reference proteome</keyword>
<dbReference type="KEGG" id="cja:CJA_2051"/>
<organism evidence="1 2">
    <name type="scientific">Cellvibrio japonicus (strain Ueda107)</name>
    <name type="common">Pseudomonas fluorescens subsp. cellulosa</name>
    <dbReference type="NCBI Taxonomy" id="498211"/>
    <lineage>
        <taxon>Bacteria</taxon>
        <taxon>Pseudomonadati</taxon>
        <taxon>Pseudomonadota</taxon>
        <taxon>Gammaproteobacteria</taxon>
        <taxon>Cellvibrionales</taxon>
        <taxon>Cellvibrionaceae</taxon>
        <taxon>Cellvibrio</taxon>
    </lineage>
</organism>
<accession>B3PHQ0</accession>
<evidence type="ECO:0000313" key="2">
    <source>
        <dbReference type="Proteomes" id="UP000001036"/>
    </source>
</evidence>
<evidence type="ECO:0000313" key="1">
    <source>
        <dbReference type="EMBL" id="ACE83316.1"/>
    </source>
</evidence>
<dbReference type="Proteomes" id="UP000001036">
    <property type="component" value="Chromosome"/>
</dbReference>
<protein>
    <submittedName>
        <fullName evidence="1">Uncharacterized protein</fullName>
    </submittedName>
</protein>
<dbReference type="AlphaFoldDB" id="B3PHQ0"/>
<name>B3PHQ0_CELJU</name>